<evidence type="ECO:0000313" key="4">
    <source>
        <dbReference type="Proteomes" id="UP000219799"/>
    </source>
</evidence>
<reference evidence="3 4" key="1">
    <citation type="submission" date="2016-06" db="EMBL/GenBank/DDBJ databases">
        <authorList>
            <consortium name="Pathogen Informatics"/>
        </authorList>
    </citation>
    <scope>NUCLEOTIDE SEQUENCE [LARGE SCALE GENOMIC DNA]</scope>
    <source>
        <strain evidence="3">PmlGA01</strain>
    </source>
</reference>
<evidence type="ECO:0000313" key="3">
    <source>
        <dbReference type="EMBL" id="SBT72058.1"/>
    </source>
</evidence>
<name>A0A1C3KEM2_PLAMA</name>
<keyword evidence="1" id="KW-0472">Membrane</keyword>
<dbReference type="VEuPathDB" id="PlasmoDB:PmUG01_13022800"/>
<proteinExistence type="predicted"/>
<evidence type="ECO:0000259" key="2">
    <source>
        <dbReference type="Pfam" id="PF14145"/>
    </source>
</evidence>
<dbReference type="Proteomes" id="UP000219799">
    <property type="component" value="Chromosome 13"/>
</dbReference>
<keyword evidence="1" id="KW-1133">Transmembrane helix</keyword>
<evidence type="ECO:0000256" key="1">
    <source>
        <dbReference type="SAM" id="Phobius"/>
    </source>
</evidence>
<keyword evidence="1" id="KW-0812">Transmembrane</keyword>
<feature type="transmembrane region" description="Helical" evidence="1">
    <location>
        <begin position="173"/>
        <end position="197"/>
    </location>
</feature>
<feature type="transmembrane region" description="Helical" evidence="1">
    <location>
        <begin position="114"/>
        <end position="135"/>
    </location>
</feature>
<feature type="transmembrane region" description="Helical" evidence="1">
    <location>
        <begin position="91"/>
        <end position="108"/>
    </location>
</feature>
<feature type="transmembrane region" description="Helical" evidence="1">
    <location>
        <begin position="147"/>
        <end position="167"/>
    </location>
</feature>
<gene>
    <name evidence="3" type="primary">PmlGA01_130015100</name>
    <name evidence="3" type="ORF">PMLGA01_130015100</name>
</gene>
<feature type="transmembrane region" description="Helical" evidence="1">
    <location>
        <begin position="238"/>
        <end position="260"/>
    </location>
</feature>
<accession>A0A1C3KEM2</accession>
<dbReference type="EMBL" id="LT594501">
    <property type="protein sequence ID" value="SBT72058.1"/>
    <property type="molecule type" value="Genomic_DNA"/>
</dbReference>
<dbReference type="AlphaFoldDB" id="A0A1C3KEM2"/>
<feature type="domain" description="YrhK" evidence="2">
    <location>
        <begin position="214"/>
        <end position="259"/>
    </location>
</feature>
<protein>
    <recommendedName>
        <fullName evidence="2">YrhK domain-containing protein</fullName>
    </recommendedName>
</protein>
<organism evidence="3 4">
    <name type="scientific">Plasmodium malariae</name>
    <dbReference type="NCBI Taxonomy" id="5858"/>
    <lineage>
        <taxon>Eukaryota</taxon>
        <taxon>Sar</taxon>
        <taxon>Alveolata</taxon>
        <taxon>Apicomplexa</taxon>
        <taxon>Aconoidasida</taxon>
        <taxon>Haemosporida</taxon>
        <taxon>Plasmodiidae</taxon>
        <taxon>Plasmodium</taxon>
        <taxon>Plasmodium (Plasmodium)</taxon>
    </lineage>
</organism>
<sequence>MYELKSVGNRSDDYDDCDSTRESKILDMEEGESIKKGDIYTKKVSISSSNFFVGNNKSTSNGEKKMKQISDSKTFKRKVTTKDIVNCPKEYHANFISMFLFIIGSAFFRFPILYVAGCIIFAIASAMCLYSNLISAMYVKNKKKNEFYGFLCYIAGCAIFILGSVYCCFKDDYFAVITFILGSFYFLVGAIFFLYNFNLRNIKGVKYQIVIVYMSNLFGGLIFTIASIMFFYQHLYNYACYLYVGGSILFTLGTWFDYIIHVRNTF</sequence>
<feature type="transmembrane region" description="Helical" evidence="1">
    <location>
        <begin position="209"/>
        <end position="232"/>
    </location>
</feature>
<dbReference type="Pfam" id="PF14145">
    <property type="entry name" value="YrhK"/>
    <property type="match status" value="1"/>
</dbReference>
<dbReference type="InterPro" id="IPR025424">
    <property type="entry name" value="YrhK_domain"/>
</dbReference>